<dbReference type="InterPro" id="IPR006008">
    <property type="entry name" value="YciB"/>
</dbReference>
<feature type="transmembrane region" description="Helical" evidence="5">
    <location>
        <begin position="74"/>
        <end position="93"/>
    </location>
</feature>
<feature type="transmembrane region" description="Helical" evidence="5">
    <location>
        <begin position="105"/>
        <end position="125"/>
    </location>
</feature>
<dbReference type="PANTHER" id="PTHR36917:SF1">
    <property type="entry name" value="INNER MEMBRANE-SPANNING PROTEIN YCIB"/>
    <property type="match status" value="1"/>
</dbReference>
<evidence type="ECO:0000256" key="4">
    <source>
        <dbReference type="ARBA" id="ARBA00023136"/>
    </source>
</evidence>
<keyword evidence="1 5" id="KW-1003">Cell membrane</keyword>
<evidence type="ECO:0000256" key="3">
    <source>
        <dbReference type="ARBA" id="ARBA00022989"/>
    </source>
</evidence>
<gene>
    <name evidence="5" type="primary">yciB</name>
    <name evidence="6" type="ORF">WSI_02430</name>
</gene>
<feature type="transmembrane region" description="Helical" evidence="5">
    <location>
        <begin position="171"/>
        <end position="193"/>
    </location>
</feature>
<name>A0ABN4B0C6_LIBAS</name>
<evidence type="ECO:0000313" key="7">
    <source>
        <dbReference type="Proteomes" id="UP000011820"/>
    </source>
</evidence>
<sequence length="204" mass="24002">MSRSQSQSKIVCFLLEFSPGIAFWLCNFYGEKLFFYFPMLSNLGGIIFVSTLLFMVLTAVSLGMFWFFFREFRVIPVVSGVCVLVFGSLTVWLRDESLIKMKPTFFYFVFSVVLFVGYLSGKSFVRFFLSQVICLDSIGWRKLTLRWAFFFLFLSFCNEIVWRNFSTETWIFFKAIGIFPIFLIFGIVQMNLINKHTILPEERK</sequence>
<evidence type="ECO:0000256" key="2">
    <source>
        <dbReference type="ARBA" id="ARBA00022692"/>
    </source>
</evidence>
<feature type="transmembrane region" description="Helical" evidence="5">
    <location>
        <begin position="145"/>
        <end position="165"/>
    </location>
</feature>
<accession>A0ABN4B0C6</accession>
<comment type="subcellular location">
    <subcellularLocation>
        <location evidence="5">Cell inner membrane</location>
        <topology evidence="5">Multi-pass membrane protein</topology>
    </subcellularLocation>
</comment>
<keyword evidence="3 5" id="KW-1133">Transmembrane helix</keyword>
<organism evidence="6 7">
    <name type="scientific">Candidatus Liberibacter asiaticus str. gxpsy</name>
    <dbReference type="NCBI Taxonomy" id="1174529"/>
    <lineage>
        <taxon>Bacteria</taxon>
        <taxon>Pseudomonadati</taxon>
        <taxon>Pseudomonadota</taxon>
        <taxon>Alphaproteobacteria</taxon>
        <taxon>Hyphomicrobiales</taxon>
        <taxon>Rhizobiaceae</taxon>
        <taxon>Liberibacter</taxon>
    </lineage>
</organism>
<dbReference type="RefSeq" id="WP_015452453.1">
    <property type="nucleotide sequence ID" value="NC_020549.1"/>
</dbReference>
<feature type="transmembrane region" description="Helical" evidence="5">
    <location>
        <begin position="42"/>
        <end position="67"/>
    </location>
</feature>
<evidence type="ECO:0000256" key="5">
    <source>
        <dbReference type="HAMAP-Rule" id="MF_00189"/>
    </source>
</evidence>
<keyword evidence="4 5" id="KW-0472">Membrane</keyword>
<dbReference type="GeneID" id="93076860"/>
<evidence type="ECO:0000313" key="6">
    <source>
        <dbReference type="EMBL" id="AGH16856.1"/>
    </source>
</evidence>
<proteinExistence type="inferred from homology"/>
<comment type="similarity">
    <text evidence="5">Belongs to the YciB family.</text>
</comment>
<dbReference type="HAMAP" id="MF_00189">
    <property type="entry name" value="YciB"/>
    <property type="match status" value="1"/>
</dbReference>
<keyword evidence="2 5" id="KW-0812">Transmembrane</keyword>
<dbReference type="PANTHER" id="PTHR36917">
    <property type="entry name" value="INTRACELLULAR SEPTATION PROTEIN A-RELATED"/>
    <property type="match status" value="1"/>
</dbReference>
<reference evidence="6 7" key="1">
    <citation type="journal article" date="2013" name="Genome Announc.">
        <title>Complete Genome Sequence of a Chinese Strain of 'Candidatus Liberibacter asiaticus'.</title>
        <authorList>
            <person name="Lin H."/>
            <person name="Han C.S."/>
            <person name="Liu B."/>
            <person name="Lou B."/>
            <person name="Bai X."/>
            <person name="Deng C."/>
            <person name="Civerolo E.L."/>
            <person name="Gupta G."/>
        </authorList>
    </citation>
    <scope>NUCLEOTIDE SEQUENCE [LARGE SCALE GENOMIC DNA]</scope>
    <source>
        <strain evidence="7">gxpsy</strain>
    </source>
</reference>
<dbReference type="EMBL" id="CP004005">
    <property type="protein sequence ID" value="AGH16856.1"/>
    <property type="molecule type" value="Genomic_DNA"/>
</dbReference>
<feature type="transmembrane region" description="Helical" evidence="5">
    <location>
        <begin position="12"/>
        <end position="30"/>
    </location>
</feature>
<dbReference type="Pfam" id="PF04279">
    <property type="entry name" value="IspA"/>
    <property type="match status" value="1"/>
</dbReference>
<dbReference type="Proteomes" id="UP000011820">
    <property type="component" value="Chromosome"/>
</dbReference>
<protein>
    <recommendedName>
        <fullName evidence="5">Inner membrane-spanning protein YciB</fullName>
    </recommendedName>
</protein>
<evidence type="ECO:0000256" key="1">
    <source>
        <dbReference type="ARBA" id="ARBA00022475"/>
    </source>
</evidence>
<keyword evidence="5" id="KW-0997">Cell inner membrane</keyword>
<comment type="function">
    <text evidence="5">Plays a role in cell envelope biogenesis, maintenance of cell envelope integrity and membrane homeostasis.</text>
</comment>
<keyword evidence="7" id="KW-1185">Reference proteome</keyword>